<evidence type="ECO:0000313" key="7">
    <source>
        <dbReference type="EMBL" id="MPN49501.1"/>
    </source>
</evidence>
<name>A0A645IDU0_9ZZZZ</name>
<reference evidence="7" key="1">
    <citation type="submission" date="2019-08" db="EMBL/GenBank/DDBJ databases">
        <authorList>
            <person name="Kucharzyk K."/>
            <person name="Murdoch R.W."/>
            <person name="Higgins S."/>
            <person name="Loffler F."/>
        </authorList>
    </citation>
    <scope>NUCLEOTIDE SEQUENCE</scope>
</reference>
<feature type="transmembrane region" description="Helical" evidence="6">
    <location>
        <begin position="30"/>
        <end position="56"/>
    </location>
</feature>
<feature type="transmembrane region" description="Helical" evidence="6">
    <location>
        <begin position="162"/>
        <end position="181"/>
    </location>
</feature>
<keyword evidence="5 6" id="KW-0472">Membrane</keyword>
<keyword evidence="2" id="KW-1003">Cell membrane</keyword>
<dbReference type="GO" id="GO:0015171">
    <property type="term" value="F:amino acid transmembrane transporter activity"/>
    <property type="evidence" value="ECO:0007669"/>
    <property type="project" value="TreeGrafter"/>
</dbReference>
<feature type="transmembrane region" description="Helical" evidence="6">
    <location>
        <begin position="126"/>
        <end position="150"/>
    </location>
</feature>
<dbReference type="GO" id="GO:0033228">
    <property type="term" value="P:cysteine export across plasma membrane"/>
    <property type="evidence" value="ECO:0007669"/>
    <property type="project" value="TreeGrafter"/>
</dbReference>
<evidence type="ECO:0000256" key="3">
    <source>
        <dbReference type="ARBA" id="ARBA00022692"/>
    </source>
</evidence>
<keyword evidence="3 6" id="KW-0812">Transmembrane</keyword>
<feature type="transmembrane region" description="Helical" evidence="6">
    <location>
        <begin position="62"/>
        <end position="81"/>
    </location>
</feature>
<proteinExistence type="predicted"/>
<evidence type="ECO:0000256" key="6">
    <source>
        <dbReference type="SAM" id="Phobius"/>
    </source>
</evidence>
<dbReference type="AlphaFoldDB" id="A0A645IDU0"/>
<dbReference type="EMBL" id="VSSQ01112805">
    <property type="protein sequence ID" value="MPN49501.1"/>
    <property type="molecule type" value="Genomic_DNA"/>
</dbReference>
<evidence type="ECO:0000256" key="1">
    <source>
        <dbReference type="ARBA" id="ARBA00004651"/>
    </source>
</evidence>
<evidence type="ECO:0000256" key="4">
    <source>
        <dbReference type="ARBA" id="ARBA00022989"/>
    </source>
</evidence>
<accession>A0A645IDU0</accession>
<feature type="transmembrane region" description="Helical" evidence="6">
    <location>
        <begin position="102"/>
        <end position="120"/>
    </location>
</feature>
<sequence>MIVNAFTPGPGNILALNTVTEYGWKKGKPLFFGIFIGYYVVQIICAVFVYGVSFLLPSALEIMKYIGATYILWLAIHIALSKARTENTEKSASFMKGFILQFINVKIYMFGITALTGYVIEYSTSFIVLLGFEFIIATIGTIATITWIGMGMMIQKVYLRHYRIINIVLAIILLESAYSMIK</sequence>
<protein>
    <submittedName>
        <fullName evidence="7">Cysteine/O-acetylserine efflux protein</fullName>
    </submittedName>
</protein>
<dbReference type="Pfam" id="PF01810">
    <property type="entry name" value="LysE"/>
    <property type="match status" value="1"/>
</dbReference>
<evidence type="ECO:0000256" key="5">
    <source>
        <dbReference type="ARBA" id="ARBA00023136"/>
    </source>
</evidence>
<gene>
    <name evidence="7" type="primary">eamB_17</name>
    <name evidence="7" type="ORF">SDC9_197122</name>
</gene>
<dbReference type="PANTHER" id="PTHR30086">
    <property type="entry name" value="ARGININE EXPORTER PROTEIN ARGO"/>
    <property type="match status" value="1"/>
</dbReference>
<evidence type="ECO:0000256" key="2">
    <source>
        <dbReference type="ARBA" id="ARBA00022475"/>
    </source>
</evidence>
<dbReference type="InterPro" id="IPR001123">
    <property type="entry name" value="LeuE-type"/>
</dbReference>
<dbReference type="GO" id="GO:0005886">
    <property type="term" value="C:plasma membrane"/>
    <property type="evidence" value="ECO:0007669"/>
    <property type="project" value="UniProtKB-SubCell"/>
</dbReference>
<dbReference type="PANTHER" id="PTHR30086:SF20">
    <property type="entry name" value="ARGININE EXPORTER PROTEIN ARGO-RELATED"/>
    <property type="match status" value="1"/>
</dbReference>
<organism evidence="7">
    <name type="scientific">bioreactor metagenome</name>
    <dbReference type="NCBI Taxonomy" id="1076179"/>
    <lineage>
        <taxon>unclassified sequences</taxon>
        <taxon>metagenomes</taxon>
        <taxon>ecological metagenomes</taxon>
    </lineage>
</organism>
<comment type="subcellular location">
    <subcellularLocation>
        <location evidence="1">Cell membrane</location>
        <topology evidence="1">Multi-pass membrane protein</topology>
    </subcellularLocation>
</comment>
<comment type="caution">
    <text evidence="7">The sequence shown here is derived from an EMBL/GenBank/DDBJ whole genome shotgun (WGS) entry which is preliminary data.</text>
</comment>
<keyword evidence="4 6" id="KW-1133">Transmembrane helix</keyword>